<name>A0A0L0DI92_THETB</name>
<dbReference type="GeneID" id="25566945"/>
<reference evidence="1 2" key="1">
    <citation type="submission" date="2010-05" db="EMBL/GenBank/DDBJ databases">
        <title>The Genome Sequence of Thecamonas trahens ATCC 50062.</title>
        <authorList>
            <consortium name="The Broad Institute Genome Sequencing Platform"/>
            <person name="Russ C."/>
            <person name="Cuomo C."/>
            <person name="Shea T."/>
            <person name="Young S.K."/>
            <person name="Zeng Q."/>
            <person name="Koehrsen M."/>
            <person name="Haas B."/>
            <person name="Borodovsky M."/>
            <person name="Guigo R."/>
            <person name="Alvarado L."/>
            <person name="Berlin A."/>
            <person name="Bochicchio J."/>
            <person name="Borenstein D."/>
            <person name="Chapman S."/>
            <person name="Chen Z."/>
            <person name="Freedman E."/>
            <person name="Gellesch M."/>
            <person name="Goldberg J."/>
            <person name="Griggs A."/>
            <person name="Gujja S."/>
            <person name="Heilman E."/>
            <person name="Heiman D."/>
            <person name="Hepburn T."/>
            <person name="Howarth C."/>
            <person name="Jen D."/>
            <person name="Larson L."/>
            <person name="Mehta T."/>
            <person name="Park D."/>
            <person name="Pearson M."/>
            <person name="Roberts A."/>
            <person name="Saif S."/>
            <person name="Shenoy N."/>
            <person name="Sisk P."/>
            <person name="Stolte C."/>
            <person name="Sykes S."/>
            <person name="Thomson T."/>
            <person name="Walk T."/>
            <person name="White J."/>
            <person name="Yandava C."/>
            <person name="Burger G."/>
            <person name="Gray M.W."/>
            <person name="Holland P.W.H."/>
            <person name="King N."/>
            <person name="Lang F.B.F."/>
            <person name="Roger A.J."/>
            <person name="Ruiz-Trillo I."/>
            <person name="Lander E."/>
            <person name="Nusbaum C."/>
        </authorList>
    </citation>
    <scope>NUCLEOTIDE SEQUENCE [LARGE SCALE GENOMIC DNA]</scope>
    <source>
        <strain evidence="1 2">ATCC 50062</strain>
    </source>
</reference>
<dbReference type="eggNOG" id="ENOG502S69R">
    <property type="taxonomic scope" value="Eukaryota"/>
</dbReference>
<evidence type="ECO:0000313" key="1">
    <source>
        <dbReference type="EMBL" id="KNC51960.1"/>
    </source>
</evidence>
<dbReference type="RefSeq" id="XP_013755547.1">
    <property type="nucleotide sequence ID" value="XM_013900093.1"/>
</dbReference>
<dbReference type="EMBL" id="GL349471">
    <property type="protein sequence ID" value="KNC51960.1"/>
    <property type="molecule type" value="Genomic_DNA"/>
</dbReference>
<sequence length="509" mass="53015">MDTDHGQRLSLDEALFYGSTRVAFASTSGTVHGFEPSALSESSSPAAVASAAARTEPLGHLGPAYASLVVPAIPAPDIDVEKGPTACHELPQLLRELPLVKVPITADDGGQIVVAGDGDVDGTGPLAVASGIRSALVRVAGEWFRLKGCGNNDEGFVIREVETDDGRERGLVNIRGSSFEHTTIREMLMTHKIEAVATEIGMLSANAPRGWYVYELADDPFPLVAKVCSVFATRGDRRLADHVLVGLERMLGAGLSADTGLAALAALAAAGRAESASDVTTDITPTFIQALMGATGFVAGVGPDAPELGELDLAALVAASPHPALAERIMPELVASGALLPYLYWRFGWECGVFLAALHRAGISWGTYPDAMGMHCNAHSNNMVLLAPAQHAVSPGAFFLAPLDFDMAYSSASHAFDSDDRMAEYLVLERNGMLMALAGDEQLSTGVTGSAVVDSAFAPLAVVLRDTAAAAFTAGYDGGNDLAPYDPALTTSAYALIKLALLHTATDIA</sequence>
<organism evidence="1 2">
    <name type="scientific">Thecamonas trahens ATCC 50062</name>
    <dbReference type="NCBI Taxonomy" id="461836"/>
    <lineage>
        <taxon>Eukaryota</taxon>
        <taxon>Apusozoa</taxon>
        <taxon>Apusomonadida</taxon>
        <taxon>Apusomonadidae</taxon>
        <taxon>Thecamonas</taxon>
    </lineage>
</organism>
<dbReference type="OrthoDB" id="10255449at2759"/>
<proteinExistence type="predicted"/>
<dbReference type="Proteomes" id="UP000054408">
    <property type="component" value="Unassembled WGS sequence"/>
</dbReference>
<keyword evidence="2" id="KW-1185">Reference proteome</keyword>
<dbReference type="OMA" id="CFDHTVK"/>
<gene>
    <name evidence="1" type="ORF">AMSG_08206</name>
</gene>
<protein>
    <submittedName>
        <fullName evidence="1">Uncharacterized protein</fullName>
    </submittedName>
</protein>
<accession>A0A0L0DI92</accession>
<dbReference type="AlphaFoldDB" id="A0A0L0DI92"/>
<evidence type="ECO:0000313" key="2">
    <source>
        <dbReference type="Proteomes" id="UP000054408"/>
    </source>
</evidence>